<evidence type="ECO:0000313" key="2">
    <source>
        <dbReference type="EMBL" id="AUX22602.1"/>
    </source>
</evidence>
<evidence type="ECO:0000256" key="1">
    <source>
        <dbReference type="SAM" id="Phobius"/>
    </source>
</evidence>
<gene>
    <name evidence="2" type="primary">spr</name>
    <name evidence="2" type="ORF">SOCEGT47_031060</name>
</gene>
<organism evidence="2 3">
    <name type="scientific">Sorangium cellulosum</name>
    <name type="common">Polyangium cellulosum</name>
    <dbReference type="NCBI Taxonomy" id="56"/>
    <lineage>
        <taxon>Bacteria</taxon>
        <taxon>Pseudomonadati</taxon>
        <taxon>Myxococcota</taxon>
        <taxon>Polyangia</taxon>
        <taxon>Polyangiales</taxon>
        <taxon>Polyangiaceae</taxon>
        <taxon>Sorangium</taxon>
    </lineage>
</organism>
<sequence length="42" mass="4523">MSKILRGIAAGYGAKKLGGGCLSSLLIFALLWWVLGHFGIFR</sequence>
<protein>
    <submittedName>
        <fullName evidence="2">Membrane protein</fullName>
    </submittedName>
</protein>
<dbReference type="Proteomes" id="UP000295781">
    <property type="component" value="Chromosome"/>
</dbReference>
<keyword evidence="1" id="KW-0472">Membrane</keyword>
<accession>A0A4V0NDG6</accession>
<dbReference type="EMBL" id="CP012670">
    <property type="protein sequence ID" value="AUX22602.1"/>
    <property type="molecule type" value="Genomic_DNA"/>
</dbReference>
<keyword evidence="1" id="KW-1133">Transmembrane helix</keyword>
<name>A0A4V0NDG6_SORCE</name>
<dbReference type="AlphaFoldDB" id="A0A4V0NDG6"/>
<feature type="transmembrane region" description="Helical" evidence="1">
    <location>
        <begin position="21"/>
        <end position="41"/>
    </location>
</feature>
<evidence type="ECO:0000313" key="3">
    <source>
        <dbReference type="Proteomes" id="UP000295781"/>
    </source>
</evidence>
<keyword evidence="1" id="KW-0812">Transmembrane</keyword>
<dbReference type="RefSeq" id="WP_275938745.1">
    <property type="nucleotide sequence ID" value="NZ_CP012670.1"/>
</dbReference>
<proteinExistence type="predicted"/>
<reference evidence="2 3" key="1">
    <citation type="submission" date="2015-09" db="EMBL/GenBank/DDBJ databases">
        <title>Sorangium comparison.</title>
        <authorList>
            <person name="Zaburannyi N."/>
            <person name="Bunk B."/>
            <person name="Overmann J."/>
            <person name="Mueller R."/>
        </authorList>
    </citation>
    <scope>NUCLEOTIDE SEQUENCE [LARGE SCALE GENOMIC DNA]</scope>
    <source>
        <strain evidence="2 3">So ceGT47</strain>
    </source>
</reference>